<proteinExistence type="predicted"/>
<name>A0ACC1A6F2_9ROSI</name>
<organism evidence="1 2">
    <name type="scientific">Pistacia atlantica</name>
    <dbReference type="NCBI Taxonomy" id="434234"/>
    <lineage>
        <taxon>Eukaryota</taxon>
        <taxon>Viridiplantae</taxon>
        <taxon>Streptophyta</taxon>
        <taxon>Embryophyta</taxon>
        <taxon>Tracheophyta</taxon>
        <taxon>Spermatophyta</taxon>
        <taxon>Magnoliopsida</taxon>
        <taxon>eudicotyledons</taxon>
        <taxon>Gunneridae</taxon>
        <taxon>Pentapetalae</taxon>
        <taxon>rosids</taxon>
        <taxon>malvids</taxon>
        <taxon>Sapindales</taxon>
        <taxon>Anacardiaceae</taxon>
        <taxon>Pistacia</taxon>
    </lineage>
</organism>
<comment type="caution">
    <text evidence="1">The sequence shown here is derived from an EMBL/GenBank/DDBJ whole genome shotgun (WGS) entry which is preliminary data.</text>
</comment>
<reference evidence="2" key="1">
    <citation type="journal article" date="2023" name="G3 (Bethesda)">
        <title>Genome assembly and association tests identify interacting loci associated with vigor, precocity, and sex in interspecific pistachio rootstocks.</title>
        <authorList>
            <person name="Palmer W."/>
            <person name="Jacygrad E."/>
            <person name="Sagayaradj S."/>
            <person name="Cavanaugh K."/>
            <person name="Han R."/>
            <person name="Bertier L."/>
            <person name="Beede B."/>
            <person name="Kafkas S."/>
            <person name="Golino D."/>
            <person name="Preece J."/>
            <person name="Michelmore R."/>
        </authorList>
    </citation>
    <scope>NUCLEOTIDE SEQUENCE [LARGE SCALE GENOMIC DNA]</scope>
</reference>
<gene>
    <name evidence="1" type="ORF">Patl1_10030</name>
</gene>
<keyword evidence="2" id="KW-1185">Reference proteome</keyword>
<accession>A0ACC1A6F2</accession>
<evidence type="ECO:0000313" key="1">
    <source>
        <dbReference type="EMBL" id="KAJ0081810.1"/>
    </source>
</evidence>
<dbReference type="EMBL" id="CM047908">
    <property type="protein sequence ID" value="KAJ0081810.1"/>
    <property type="molecule type" value="Genomic_DNA"/>
</dbReference>
<dbReference type="Proteomes" id="UP001164250">
    <property type="component" value="Chromosome 12"/>
</dbReference>
<evidence type="ECO:0000313" key="2">
    <source>
        <dbReference type="Proteomes" id="UP001164250"/>
    </source>
</evidence>
<protein>
    <submittedName>
        <fullName evidence="1">Uncharacterized protein</fullName>
    </submittedName>
</protein>
<sequence length="100" mass="11549">MEKSASQSHEFDRSISMHDNPMPMKKGKKGKGKAKAKAKGSKRQWTKKEGAVLVECLLELKEQPLWRTERGFKCGYLAKVEKMMWKKLPHWGLKAQPHID</sequence>